<evidence type="ECO:0000259" key="12">
    <source>
        <dbReference type="PROSITE" id="PS51998"/>
    </source>
</evidence>
<dbReference type="InterPro" id="IPR020422">
    <property type="entry name" value="TYR_PHOSPHATASE_DUAL_dom"/>
</dbReference>
<dbReference type="CDD" id="cd14571">
    <property type="entry name" value="DSP_slingshot_3"/>
    <property type="match status" value="1"/>
</dbReference>
<dbReference type="GO" id="GO:0030837">
    <property type="term" value="P:negative regulation of actin filament polymerization"/>
    <property type="evidence" value="ECO:0007669"/>
    <property type="project" value="InterPro"/>
</dbReference>
<dbReference type="SMART" id="SM00195">
    <property type="entry name" value="DSPc"/>
    <property type="match status" value="1"/>
</dbReference>
<sequence>MALVTVSRSPPASGHSTPVGPTVSLAWLWSCPRSWLPVGPGGVLAAHGQPPLKPGGVRRGPSRLRLELLGGDLEATRNSDQGKIRSPEHPRRPYPALGPDLGQTLRHLQQRSPSLTSGCRPGPGPGPASVSTWKVDWNRKGFDTLSGSFPHCMGGGRDEGGGGSLHPQPQHPEPGEESFPTTLLCPGGCLLSRTRCPSAEAGSSEGRALQYSEGLSWDCRMEGMMEMLPGPAQSQRRSPPGKGSPTGTRQTMGTGPRVPAAQLEAARAPRLRYLLVVSTREGLSRDETVLLGVDFPDSSSPSCTLGLVLPLWSDTQVYLDGDGGFSVTSGGQSRIFKPVSIQTMWATLQVLHQACEAALSSGLVPGGSALAWASHYQDRLSSDQSCLNEWMAMADLESLRPPCVESSRPSEQEQMEQAIRAELWEVLDTSDLDNVTSKEIRQALELRLGCPLQQYRDFIDNQMLLLMAQQDRASRIFPHLYLGSEWNAANLEELQRNRVSHILNMAREIDNFYPERFTYHNVRLWDEESAQLLPHWKETHRFVEAARAQGTRVLVHCKMGVSRSAATVIAYAMKQYGWSLEQALRHVQELRPIARPNPGFLRQLQTYQGILTASRQSHVWEQKAGGASPEEPLAPEVSTPFPPLQPEPGGSGELSVMGSEDSQAAPKEAPGSRPRINLRGVMRSISLLEPPSELDSPSGDADLPEVFSSKESSDEDPPQPFPQPSSAKGGRQVHRGPWPALKSRQSVAALNSAALVASRTRAFQEQGEAGCASTPRHQKIVRQASVDSSGEEGEV</sequence>
<comment type="similarity">
    <text evidence="2">Belongs to the protein-tyrosine phosphatase family.</text>
</comment>
<keyword evidence="5" id="KW-0378">Hydrolase</keyword>
<reference evidence="13" key="1">
    <citation type="submission" date="2018-03" db="EMBL/GenBank/DDBJ databases">
        <title>ARS-UCD1.2.</title>
        <authorList>
            <person name="Rosen B.D."/>
            <person name="Bickhart D.M."/>
            <person name="Koren S."/>
            <person name="Schnabel R.D."/>
            <person name="Hall R."/>
            <person name="Zimin A."/>
            <person name="Dreischer C."/>
            <person name="Schultheiss S."/>
            <person name="Schroeder S.G."/>
            <person name="Elsik C.G."/>
            <person name="Couldrey C."/>
            <person name="Liu G.E."/>
            <person name="Van Tassell C.P."/>
            <person name="Phillippy A.M."/>
            <person name="Smith T.P.L."/>
            <person name="Medrano J.F."/>
        </authorList>
    </citation>
    <scope>NUCLEOTIDE SEQUENCE [LARGE SCALE GENOMIC DNA]</scope>
    <source>
        <strain evidence="13">Hereford</strain>
    </source>
</reference>
<protein>
    <recommendedName>
        <fullName evidence="3">protein-serine/threonine phosphatase</fullName>
        <ecNumber evidence="3">3.1.3.16</ecNumber>
    </recommendedName>
</protein>
<accession>A0AAA9TQ78</accession>
<dbReference type="InterPro" id="IPR043588">
    <property type="entry name" value="SSH-N"/>
</dbReference>
<dbReference type="AlphaFoldDB" id="A0AAA9TQ78"/>
<feature type="domain" description="Tyrosine-protein phosphatase" evidence="10">
    <location>
        <begin position="472"/>
        <end position="613"/>
    </location>
</feature>
<comment type="catalytic activity">
    <reaction evidence="8">
        <text>O-phospho-L-threonyl-[protein] + H2O = L-threonyl-[protein] + phosphate</text>
        <dbReference type="Rhea" id="RHEA:47004"/>
        <dbReference type="Rhea" id="RHEA-COMP:11060"/>
        <dbReference type="Rhea" id="RHEA-COMP:11605"/>
        <dbReference type="ChEBI" id="CHEBI:15377"/>
        <dbReference type="ChEBI" id="CHEBI:30013"/>
        <dbReference type="ChEBI" id="CHEBI:43474"/>
        <dbReference type="ChEBI" id="CHEBI:61977"/>
        <dbReference type="EC" id="3.1.3.16"/>
    </reaction>
</comment>
<feature type="compositionally biased region" description="Basic and acidic residues" evidence="9">
    <location>
        <begin position="74"/>
        <end position="91"/>
    </location>
</feature>
<dbReference type="PANTHER" id="PTHR45864">
    <property type="entry name" value="SLINGSHOT PROTEIN PHOSPHATASE HOMOLOG"/>
    <property type="match status" value="1"/>
</dbReference>
<dbReference type="EC" id="3.1.3.16" evidence="3"/>
<evidence type="ECO:0000256" key="4">
    <source>
        <dbReference type="ARBA" id="ARBA00022490"/>
    </source>
</evidence>
<dbReference type="GO" id="GO:0004722">
    <property type="term" value="F:protein serine/threonine phosphatase activity"/>
    <property type="evidence" value="ECO:0007669"/>
    <property type="project" value="UniProtKB-EC"/>
</dbReference>
<dbReference type="InterPro" id="IPR043587">
    <property type="entry name" value="Phosphatase_SSH-like"/>
</dbReference>
<evidence type="ECO:0000259" key="11">
    <source>
        <dbReference type="PROSITE" id="PS50056"/>
    </source>
</evidence>
<dbReference type="SUPFAM" id="SSF109715">
    <property type="entry name" value="DEK C-terminal domain"/>
    <property type="match status" value="1"/>
</dbReference>
<evidence type="ECO:0000259" key="10">
    <source>
        <dbReference type="PROSITE" id="PS50054"/>
    </source>
</evidence>
<dbReference type="InterPro" id="IPR000387">
    <property type="entry name" value="Tyr_Pase_dom"/>
</dbReference>
<evidence type="ECO:0000256" key="8">
    <source>
        <dbReference type="ARBA" id="ARBA00048336"/>
    </source>
</evidence>
<dbReference type="SUPFAM" id="SSF52799">
    <property type="entry name" value="(Phosphotyrosine protein) phosphatases II"/>
    <property type="match status" value="1"/>
</dbReference>
<dbReference type="Pfam" id="PF23040">
    <property type="entry name" value="PH_SSH1-like_1st"/>
    <property type="match status" value="1"/>
</dbReference>
<dbReference type="GO" id="GO:0003779">
    <property type="term" value="F:actin binding"/>
    <property type="evidence" value="ECO:0007669"/>
    <property type="project" value="InterPro"/>
</dbReference>
<dbReference type="InterPro" id="IPR014876">
    <property type="entry name" value="DEK_C"/>
</dbReference>
<dbReference type="PANTHER" id="PTHR45864:SF4">
    <property type="entry name" value="PROTEIN PHOSPHATASE SLINGSHOT HOMOLOG 3"/>
    <property type="match status" value="1"/>
</dbReference>
<dbReference type="GeneTree" id="ENSGT00940000160322"/>
<organism evidence="13 14">
    <name type="scientific">Bos taurus</name>
    <name type="common">Bovine</name>
    <dbReference type="NCBI Taxonomy" id="9913"/>
    <lineage>
        <taxon>Eukaryota</taxon>
        <taxon>Metazoa</taxon>
        <taxon>Chordata</taxon>
        <taxon>Craniata</taxon>
        <taxon>Vertebrata</taxon>
        <taxon>Euteleostomi</taxon>
        <taxon>Mammalia</taxon>
        <taxon>Eutheria</taxon>
        <taxon>Laurasiatheria</taxon>
        <taxon>Artiodactyla</taxon>
        <taxon>Ruminantia</taxon>
        <taxon>Pecora</taxon>
        <taxon>Bovidae</taxon>
        <taxon>Bovinae</taxon>
        <taxon>Bos</taxon>
    </lineage>
</organism>
<evidence type="ECO:0000256" key="5">
    <source>
        <dbReference type="ARBA" id="ARBA00022801"/>
    </source>
</evidence>
<dbReference type="Proteomes" id="UP000009136">
    <property type="component" value="Chromosome 29"/>
</dbReference>
<feature type="region of interest" description="Disordered" evidence="9">
    <location>
        <begin position="148"/>
        <end position="181"/>
    </location>
</feature>
<evidence type="ECO:0000256" key="9">
    <source>
        <dbReference type="SAM" id="MobiDB-lite"/>
    </source>
</evidence>
<dbReference type="PROSITE" id="PS50056">
    <property type="entry name" value="TYR_PHOSPHATASE_2"/>
    <property type="match status" value="1"/>
</dbReference>
<evidence type="ECO:0000256" key="1">
    <source>
        <dbReference type="ARBA" id="ARBA00004245"/>
    </source>
</evidence>
<dbReference type="PROSITE" id="PS00383">
    <property type="entry name" value="TYR_PHOSPHATASE_1"/>
    <property type="match status" value="1"/>
</dbReference>
<dbReference type="InterPro" id="IPR000340">
    <property type="entry name" value="Dual-sp_phosphatase_cat-dom"/>
</dbReference>
<reference evidence="13" key="2">
    <citation type="submission" date="2025-08" db="UniProtKB">
        <authorList>
            <consortium name="Ensembl"/>
        </authorList>
    </citation>
    <scope>IDENTIFICATION</scope>
    <source>
        <strain evidence="13">Hereford</strain>
    </source>
</reference>
<dbReference type="Pfam" id="PF00782">
    <property type="entry name" value="DSPc"/>
    <property type="match status" value="1"/>
</dbReference>
<gene>
    <name evidence="13" type="primary">SSH3</name>
</gene>
<feature type="region of interest" description="Disordered" evidence="9">
    <location>
        <begin position="70"/>
        <end position="93"/>
    </location>
</feature>
<dbReference type="PROSITE" id="PS50054">
    <property type="entry name" value="TYR_PHOSPHATASE_DUAL"/>
    <property type="match status" value="1"/>
</dbReference>
<dbReference type="Pfam" id="PF08766">
    <property type="entry name" value="DEK_C"/>
    <property type="match status" value="1"/>
</dbReference>
<evidence type="ECO:0000256" key="7">
    <source>
        <dbReference type="ARBA" id="ARBA00023212"/>
    </source>
</evidence>
<dbReference type="Ensembl" id="ENSBTAT00000108079.2">
    <property type="protein sequence ID" value="ENSBTAP00000099442.1"/>
    <property type="gene ID" value="ENSBTAG00000031590.5"/>
</dbReference>
<evidence type="ECO:0000313" key="14">
    <source>
        <dbReference type="Proteomes" id="UP000009136"/>
    </source>
</evidence>
<feature type="region of interest" description="Disordered" evidence="9">
    <location>
        <begin position="764"/>
        <end position="795"/>
    </location>
</feature>
<keyword evidence="4" id="KW-0963">Cytoplasm</keyword>
<evidence type="ECO:0000256" key="2">
    <source>
        <dbReference type="ARBA" id="ARBA00009580"/>
    </source>
</evidence>
<evidence type="ECO:0000313" key="13">
    <source>
        <dbReference type="Ensembl" id="ENSBTAP00000099442.1"/>
    </source>
</evidence>
<evidence type="ECO:0000256" key="6">
    <source>
        <dbReference type="ARBA" id="ARBA00022912"/>
    </source>
</evidence>
<dbReference type="InterPro" id="IPR029021">
    <property type="entry name" value="Prot-tyrosine_phosphatase-like"/>
</dbReference>
<keyword evidence="6" id="KW-0904">Protein phosphatase</keyword>
<feature type="domain" description="DEK-C" evidence="12">
    <location>
        <begin position="413"/>
        <end position="468"/>
    </location>
</feature>
<dbReference type="GO" id="GO:0005856">
    <property type="term" value="C:cytoskeleton"/>
    <property type="evidence" value="ECO:0007669"/>
    <property type="project" value="UniProtKB-SubCell"/>
</dbReference>
<proteinExistence type="inferred from homology"/>
<dbReference type="Gene3D" id="3.90.190.10">
    <property type="entry name" value="Protein tyrosine phosphatase superfamily"/>
    <property type="match status" value="1"/>
</dbReference>
<dbReference type="FunFam" id="3.90.190.10:FF:000004">
    <property type="entry name" value="Protein phosphatase Slingshot homolog 2"/>
    <property type="match status" value="1"/>
</dbReference>
<feature type="region of interest" description="Disordered" evidence="9">
    <location>
        <begin position="110"/>
        <end position="130"/>
    </location>
</feature>
<feature type="region of interest" description="Disordered" evidence="9">
    <location>
        <begin position="618"/>
        <end position="742"/>
    </location>
</feature>
<name>A0AAA9TQ78_BOVIN</name>
<dbReference type="PROSITE" id="PS51998">
    <property type="entry name" value="DEK_C"/>
    <property type="match status" value="1"/>
</dbReference>
<evidence type="ECO:0000256" key="3">
    <source>
        <dbReference type="ARBA" id="ARBA00013081"/>
    </source>
</evidence>
<keyword evidence="7" id="KW-0206">Cytoskeleton</keyword>
<comment type="subcellular location">
    <subcellularLocation>
        <location evidence="1">Cytoplasm</location>
        <location evidence="1">Cytoskeleton</location>
    </subcellularLocation>
</comment>
<dbReference type="InterPro" id="IPR016130">
    <property type="entry name" value="Tyr_Pase_AS"/>
</dbReference>
<keyword evidence="14" id="KW-1185">Reference proteome</keyword>
<reference evidence="13" key="3">
    <citation type="submission" date="2025-09" db="UniProtKB">
        <authorList>
            <consortium name="Ensembl"/>
        </authorList>
    </citation>
    <scope>IDENTIFICATION</scope>
    <source>
        <strain evidence="13">Hereford</strain>
    </source>
</reference>
<feature type="region of interest" description="Disordered" evidence="9">
    <location>
        <begin position="229"/>
        <end position="256"/>
    </location>
</feature>
<feature type="domain" description="Tyrosine specific protein phosphatases" evidence="11">
    <location>
        <begin position="537"/>
        <end position="592"/>
    </location>
</feature>